<feature type="domain" description="HFX-2341-like N-terminal" evidence="1">
    <location>
        <begin position="6"/>
        <end position="123"/>
    </location>
</feature>
<dbReference type="AlphaFoldDB" id="A0A5J5LJG1"/>
<sequence>MDQIREIHIAPLGHERDRIAEPIHQHNADDVYLLTATTEPSRLTPYQQALVEELDANGVSVDLHCADLHDLYDVLAVVTTLTADHPEDIVRVNVSSGPKVAAIGSAIACMATAATAYYVHPEEHVPPISAEPLTRGMERAEVLPSYPIEAISRDQVAVLDYLKRTNTDTYTAKKSDLIGFAEDAGLSFIDDADPANEKAKFALLNANIVDPLVEDGYIEVNDVGRTKQVELTETGENVLHAFRHKL</sequence>
<dbReference type="InterPro" id="IPR054162">
    <property type="entry name" value="DUF6293_C"/>
</dbReference>
<accession>A0A5J5LJG1</accession>
<dbReference type="Pfam" id="PF22665">
    <property type="entry name" value="WHD_DUF6293"/>
    <property type="match status" value="1"/>
</dbReference>
<dbReference type="GeneID" id="99238021"/>
<evidence type="ECO:0000313" key="4">
    <source>
        <dbReference type="Proteomes" id="UP000326244"/>
    </source>
</evidence>
<dbReference type="Pfam" id="PF19810">
    <property type="entry name" value="HFX_2341_N"/>
    <property type="match status" value="1"/>
</dbReference>
<evidence type="ECO:0000313" key="3">
    <source>
        <dbReference type="EMBL" id="KAA9409401.1"/>
    </source>
</evidence>
<comment type="caution">
    <text evidence="3">The sequence shown here is derived from an EMBL/GenBank/DDBJ whole genome shotgun (WGS) entry which is preliminary data.</text>
</comment>
<dbReference type="RefSeq" id="WP_014039976.1">
    <property type="nucleotide sequence ID" value="NZ_BAABRG010000002.1"/>
</dbReference>
<protein>
    <submittedName>
        <fullName evidence="3">Uncharacterized protein</fullName>
    </submittedName>
</protein>
<gene>
    <name evidence="3" type="ORF">EGO51_06185</name>
</gene>
<dbReference type="EMBL" id="RQWK01000001">
    <property type="protein sequence ID" value="KAA9409401.1"/>
    <property type="molecule type" value="Genomic_DNA"/>
</dbReference>
<organism evidence="3 4">
    <name type="scientific">Haloarcula hispanica</name>
    <dbReference type="NCBI Taxonomy" id="51589"/>
    <lineage>
        <taxon>Archaea</taxon>
        <taxon>Methanobacteriati</taxon>
        <taxon>Methanobacteriota</taxon>
        <taxon>Stenosarchaea group</taxon>
        <taxon>Halobacteria</taxon>
        <taxon>Halobacteriales</taxon>
        <taxon>Haloarculaceae</taxon>
        <taxon>Haloarcula</taxon>
    </lineage>
</organism>
<dbReference type="InterPro" id="IPR046260">
    <property type="entry name" value="HFX_2341-like_N"/>
</dbReference>
<dbReference type="Proteomes" id="UP000326244">
    <property type="component" value="Unassembled WGS sequence"/>
</dbReference>
<dbReference type="OMA" id="CDLTDVY"/>
<evidence type="ECO:0000259" key="1">
    <source>
        <dbReference type="Pfam" id="PF19810"/>
    </source>
</evidence>
<reference evidence="3 4" key="1">
    <citation type="submission" date="2018-11" db="EMBL/GenBank/DDBJ databases">
        <title>Genomic analysis of Haloarcula hispanica CBA1121.</title>
        <authorList>
            <person name="Kim Y.B."/>
            <person name="Roh S.W."/>
        </authorList>
    </citation>
    <scope>NUCLEOTIDE SEQUENCE [LARGE SCALE GENOMIC DNA]</scope>
    <source>
        <strain evidence="3 4">CBA1121</strain>
    </source>
</reference>
<name>A0A5J5LJG1_HALHI</name>
<evidence type="ECO:0000259" key="2">
    <source>
        <dbReference type="Pfam" id="PF22665"/>
    </source>
</evidence>
<proteinExistence type="predicted"/>
<feature type="domain" description="DUF6293" evidence="2">
    <location>
        <begin position="143"/>
        <end position="242"/>
    </location>
</feature>